<feature type="region of interest" description="Disordered" evidence="5">
    <location>
        <begin position="201"/>
        <end position="225"/>
    </location>
</feature>
<feature type="compositionally biased region" description="Basic and acidic residues" evidence="5">
    <location>
        <begin position="201"/>
        <end position="212"/>
    </location>
</feature>
<accession>A0A0F9DM53</accession>
<keyword evidence="3" id="KW-0067">ATP-binding</keyword>
<sequence>MQSEFGAEPNSLTCPVCTGMPGVLPVLNRKALEFSIRTGLAMGCKIAPFSRFARKNYFYPDLPKGYQISQYELPICEHGHVDIEADGKTKRIGITRIHMEDDAGKNIHDPSSGVSLVDLNRTGTPLMEIVSEPDMRTPEEAGAYMRKIRTIVRYLGVSDGNMEQGSLRCDANISIRPKGQEELGTKVELKNINSFRFVERDRIRDKAPDKGDRKRRHYSAGDPPL</sequence>
<dbReference type="GO" id="GO:0070681">
    <property type="term" value="P:glutaminyl-tRNAGln biosynthesis via transamidation"/>
    <property type="evidence" value="ECO:0007669"/>
    <property type="project" value="TreeGrafter"/>
</dbReference>
<dbReference type="PROSITE" id="PS01234">
    <property type="entry name" value="GATB"/>
    <property type="match status" value="1"/>
</dbReference>
<dbReference type="PANTHER" id="PTHR11659:SF0">
    <property type="entry name" value="GLUTAMYL-TRNA(GLN) AMIDOTRANSFERASE SUBUNIT B, MITOCHONDRIAL"/>
    <property type="match status" value="1"/>
</dbReference>
<protein>
    <recommendedName>
        <fullName evidence="6">Aspartyl/Glutamyl-tRNA(Gln) amidotransferase subunit B/E catalytic domain-containing protein</fullName>
    </recommendedName>
</protein>
<feature type="domain" description="Aspartyl/Glutamyl-tRNA(Gln) amidotransferase subunit B/E catalytic" evidence="6">
    <location>
        <begin position="3"/>
        <end position="200"/>
    </location>
</feature>
<evidence type="ECO:0000256" key="4">
    <source>
        <dbReference type="ARBA" id="ARBA00022917"/>
    </source>
</evidence>
<dbReference type="InterPro" id="IPR017959">
    <property type="entry name" value="Asn/Gln-tRNA_amidoTrfase_suB/E"/>
</dbReference>
<dbReference type="PANTHER" id="PTHR11659">
    <property type="entry name" value="GLUTAMYL-TRNA GLN AMIDOTRANSFERASE SUBUNIT B MITOCHONDRIAL AND PROKARYOTIC PET112-RELATED"/>
    <property type="match status" value="1"/>
</dbReference>
<evidence type="ECO:0000256" key="5">
    <source>
        <dbReference type="SAM" id="MobiDB-lite"/>
    </source>
</evidence>
<proteinExistence type="predicted"/>
<dbReference type="GO" id="GO:0005524">
    <property type="term" value="F:ATP binding"/>
    <property type="evidence" value="ECO:0007669"/>
    <property type="project" value="UniProtKB-KW"/>
</dbReference>
<keyword evidence="4" id="KW-0648">Protein biosynthesis</keyword>
<reference evidence="7" key="1">
    <citation type="journal article" date="2015" name="Nature">
        <title>Complex archaea that bridge the gap between prokaryotes and eukaryotes.</title>
        <authorList>
            <person name="Spang A."/>
            <person name="Saw J.H."/>
            <person name="Jorgensen S.L."/>
            <person name="Zaremba-Niedzwiedzka K."/>
            <person name="Martijn J."/>
            <person name="Lind A.E."/>
            <person name="van Eijk R."/>
            <person name="Schleper C."/>
            <person name="Guy L."/>
            <person name="Ettema T.J."/>
        </authorList>
    </citation>
    <scope>NUCLEOTIDE SEQUENCE</scope>
</reference>
<dbReference type="EMBL" id="LAZR01041006">
    <property type="protein sequence ID" value="KKL13078.1"/>
    <property type="molecule type" value="Genomic_DNA"/>
</dbReference>
<dbReference type="SUPFAM" id="SSF55931">
    <property type="entry name" value="Glutamine synthetase/guanido kinase"/>
    <property type="match status" value="1"/>
</dbReference>
<name>A0A0F9DM53_9ZZZZ</name>
<evidence type="ECO:0000256" key="2">
    <source>
        <dbReference type="ARBA" id="ARBA00022741"/>
    </source>
</evidence>
<dbReference type="GO" id="GO:0006412">
    <property type="term" value="P:translation"/>
    <property type="evidence" value="ECO:0007669"/>
    <property type="project" value="UniProtKB-KW"/>
</dbReference>
<dbReference type="InterPro" id="IPR017958">
    <property type="entry name" value="Gln-tRNA_amidoTrfase_suB_CS"/>
</dbReference>
<dbReference type="AlphaFoldDB" id="A0A0F9DM53"/>
<dbReference type="InterPro" id="IPR014746">
    <property type="entry name" value="Gln_synth/guanido_kin_cat_dom"/>
</dbReference>
<evidence type="ECO:0000259" key="6">
    <source>
        <dbReference type="Pfam" id="PF02934"/>
    </source>
</evidence>
<keyword evidence="1" id="KW-0436">Ligase</keyword>
<dbReference type="Pfam" id="PF02934">
    <property type="entry name" value="GatB_N"/>
    <property type="match status" value="1"/>
</dbReference>
<comment type="caution">
    <text evidence="7">The sequence shown here is derived from an EMBL/GenBank/DDBJ whole genome shotgun (WGS) entry which is preliminary data.</text>
</comment>
<evidence type="ECO:0000313" key="7">
    <source>
        <dbReference type="EMBL" id="KKL13078.1"/>
    </source>
</evidence>
<dbReference type="InterPro" id="IPR006075">
    <property type="entry name" value="Asn/Gln-tRNA_Trfase_suB/E_cat"/>
</dbReference>
<gene>
    <name evidence="7" type="ORF">LCGC14_2529360</name>
</gene>
<dbReference type="GO" id="GO:0050567">
    <property type="term" value="F:glutaminyl-tRNA synthase (glutamine-hydrolyzing) activity"/>
    <property type="evidence" value="ECO:0007669"/>
    <property type="project" value="TreeGrafter"/>
</dbReference>
<evidence type="ECO:0000256" key="1">
    <source>
        <dbReference type="ARBA" id="ARBA00022598"/>
    </source>
</evidence>
<organism evidence="7">
    <name type="scientific">marine sediment metagenome</name>
    <dbReference type="NCBI Taxonomy" id="412755"/>
    <lineage>
        <taxon>unclassified sequences</taxon>
        <taxon>metagenomes</taxon>
        <taxon>ecological metagenomes</taxon>
    </lineage>
</organism>
<keyword evidence="2" id="KW-0547">Nucleotide-binding</keyword>
<evidence type="ECO:0000256" key="3">
    <source>
        <dbReference type="ARBA" id="ARBA00022840"/>
    </source>
</evidence>